<dbReference type="OrthoDB" id="8690069at2"/>
<dbReference type="NCBIfam" id="NF037995">
    <property type="entry name" value="TRAP_S1"/>
    <property type="match status" value="1"/>
</dbReference>
<evidence type="ECO:0000313" key="6">
    <source>
        <dbReference type="Proteomes" id="UP000181901"/>
    </source>
</evidence>
<name>A0A1J5N9Q6_9BACT</name>
<dbReference type="InterPro" id="IPR018389">
    <property type="entry name" value="DctP_fam"/>
</dbReference>
<dbReference type="PIRSF" id="PIRSF006470">
    <property type="entry name" value="DctB"/>
    <property type="match status" value="1"/>
</dbReference>
<feature type="signal peptide" evidence="4">
    <location>
        <begin position="1"/>
        <end position="26"/>
    </location>
</feature>
<keyword evidence="3 4" id="KW-0732">Signal</keyword>
<proteinExistence type="inferred from homology"/>
<organism evidence="5 6">
    <name type="scientific">Pseudodesulfovibrio hydrargyri</name>
    <dbReference type="NCBI Taxonomy" id="2125990"/>
    <lineage>
        <taxon>Bacteria</taxon>
        <taxon>Pseudomonadati</taxon>
        <taxon>Thermodesulfobacteriota</taxon>
        <taxon>Desulfovibrionia</taxon>
        <taxon>Desulfovibrionales</taxon>
        <taxon>Desulfovibrionaceae</taxon>
    </lineage>
</organism>
<dbReference type="GO" id="GO:0055085">
    <property type="term" value="P:transmembrane transport"/>
    <property type="evidence" value="ECO:0007669"/>
    <property type="project" value="InterPro"/>
</dbReference>
<dbReference type="GO" id="GO:0030288">
    <property type="term" value="C:outer membrane-bounded periplasmic space"/>
    <property type="evidence" value="ECO:0007669"/>
    <property type="project" value="InterPro"/>
</dbReference>
<evidence type="ECO:0000256" key="4">
    <source>
        <dbReference type="SAM" id="SignalP"/>
    </source>
</evidence>
<dbReference type="PANTHER" id="PTHR33376">
    <property type="match status" value="1"/>
</dbReference>
<comment type="caution">
    <text evidence="5">The sequence shown here is derived from an EMBL/GenBank/DDBJ whole genome shotgun (WGS) entry which is preliminary data.</text>
</comment>
<evidence type="ECO:0000256" key="2">
    <source>
        <dbReference type="ARBA" id="ARBA00022448"/>
    </source>
</evidence>
<keyword evidence="2" id="KW-0813">Transport</keyword>
<accession>A0A1J5N9Q6</accession>
<evidence type="ECO:0000313" key="5">
    <source>
        <dbReference type="EMBL" id="OIQ52363.1"/>
    </source>
</evidence>
<dbReference type="Proteomes" id="UP000181901">
    <property type="component" value="Unassembled WGS sequence"/>
</dbReference>
<comment type="similarity">
    <text evidence="1">Belongs to the bacterial solute-binding protein 7 family.</text>
</comment>
<feature type="chain" id="PRO_5009635609" evidence="4">
    <location>
        <begin position="27"/>
        <end position="344"/>
    </location>
</feature>
<dbReference type="AlphaFoldDB" id="A0A1J5N9Q6"/>
<dbReference type="InterPro" id="IPR038404">
    <property type="entry name" value="TRAP_DctP_sf"/>
</dbReference>
<dbReference type="EMBL" id="LKAQ01000001">
    <property type="protein sequence ID" value="OIQ52363.1"/>
    <property type="molecule type" value="Genomic_DNA"/>
</dbReference>
<reference evidence="5 6" key="1">
    <citation type="submission" date="2015-09" db="EMBL/GenBank/DDBJ databases">
        <title>Genome of Desulfovibrio dechloracetivorans BerOc1, a mercury methylating strain isolated from highly hydrocarbons and metals contaminated coastal sediments.</title>
        <authorList>
            <person name="Goni Urriza M."/>
            <person name="Gassie C."/>
            <person name="Bouchez O."/>
            <person name="Klopp C."/>
            <person name="Ranchou-Peyruse A."/>
            <person name="Remy G."/>
        </authorList>
    </citation>
    <scope>NUCLEOTIDE SEQUENCE [LARGE SCALE GENOMIC DNA]</scope>
    <source>
        <strain evidence="5 6">BerOc1</strain>
    </source>
</reference>
<dbReference type="CDD" id="cd13677">
    <property type="entry name" value="PBP2_TRAP_SBP_like_6"/>
    <property type="match status" value="1"/>
</dbReference>
<dbReference type="Pfam" id="PF03480">
    <property type="entry name" value="DctP"/>
    <property type="match status" value="1"/>
</dbReference>
<dbReference type="InterPro" id="IPR004682">
    <property type="entry name" value="TRAP_DctP"/>
</dbReference>
<sequence>MRIGKKLTVLIAVAALMLCSAQGALAAKVIKMHHLNKNGAFDNPSGAAAVVFKNLVESGTNGEVQVQIFPSGQLGKDAEVVQQVKDGIIQLGVHSVGAVGSVYPMISVLDVPFAFPNHAVAYEVFDGPFGKKLAGDITAKTGMKCLGFSDSGGFFQFTNSNHPIKTLEDMKGLKIRTMGLDTHKMLVSSLGGQPVSIAWSEVYTSLQTGVADGQMNPVPIVEFAKLYEVQKYLTISNHLFAPHVWMMNMDFYNSLTPAERQVVESAAKTAIVVSRGIANAIEASDRGLPFLSAKMEIYTLPESEKERFRAASQPVVIKYLEEHFGDEGKEMLNAFLDAIKEASK</sequence>
<dbReference type="PANTHER" id="PTHR33376:SF7">
    <property type="entry name" value="C4-DICARBOXYLATE-BINDING PROTEIN DCTB"/>
    <property type="match status" value="1"/>
</dbReference>
<dbReference type="RefSeq" id="WP_071544423.1">
    <property type="nucleotide sequence ID" value="NZ_LKAQ01000001.1"/>
</dbReference>
<evidence type="ECO:0000256" key="3">
    <source>
        <dbReference type="ARBA" id="ARBA00022729"/>
    </source>
</evidence>
<protein>
    <submittedName>
        <fullName evidence="5">Sialic acid-binding periplasmic protein SiaP</fullName>
    </submittedName>
</protein>
<keyword evidence="6" id="KW-1185">Reference proteome</keyword>
<gene>
    <name evidence="5" type="primary">siaP</name>
    <name evidence="5" type="ORF">BerOc1_00838</name>
</gene>
<evidence type="ECO:0000256" key="1">
    <source>
        <dbReference type="ARBA" id="ARBA00009023"/>
    </source>
</evidence>
<dbReference type="NCBIfam" id="TIGR00787">
    <property type="entry name" value="dctP"/>
    <property type="match status" value="1"/>
</dbReference>
<dbReference type="Gene3D" id="3.40.190.170">
    <property type="entry name" value="Bacterial extracellular solute-binding protein, family 7"/>
    <property type="match status" value="1"/>
</dbReference>